<dbReference type="RefSeq" id="WP_051914358.1">
    <property type="nucleotide sequence ID" value="NZ_JMQM01000002.1"/>
</dbReference>
<proteinExistence type="inferred from homology"/>
<evidence type="ECO:0000256" key="2">
    <source>
        <dbReference type="ARBA" id="ARBA00009881"/>
    </source>
</evidence>
<comment type="caution">
    <text evidence="12">The sequence shown here is derived from an EMBL/GenBank/DDBJ whole genome shotgun (WGS) entry which is preliminary data.</text>
</comment>
<evidence type="ECO:0000256" key="11">
    <source>
        <dbReference type="ARBA" id="ARBA00067136"/>
    </source>
</evidence>
<dbReference type="PANTHER" id="PTHR42747">
    <property type="entry name" value="NITRONATE MONOOXYGENASE-RELATED"/>
    <property type="match status" value="1"/>
</dbReference>
<evidence type="ECO:0000256" key="6">
    <source>
        <dbReference type="ARBA" id="ARBA00022741"/>
    </source>
</evidence>
<dbReference type="STRING" id="472175.EL18_03168"/>
<keyword evidence="13" id="KW-1185">Reference proteome</keyword>
<dbReference type="CDD" id="cd04730">
    <property type="entry name" value="NPD_like"/>
    <property type="match status" value="1"/>
</dbReference>
<reference evidence="12 13" key="1">
    <citation type="submission" date="2014-05" db="EMBL/GenBank/DDBJ databases">
        <title>Draft Genome Sequence of Nitratireductor basaltis Strain UMTGB225, A Marine Bacterium Isolated from Green Barrel Tunicate.</title>
        <authorList>
            <person name="Gan H.Y."/>
        </authorList>
    </citation>
    <scope>NUCLEOTIDE SEQUENCE [LARGE SCALE GENOMIC DNA]</scope>
    <source>
        <strain evidence="12 13">UMTGB225</strain>
    </source>
</reference>
<comment type="cofactor">
    <cofactor evidence="1">
        <name>FMN</name>
        <dbReference type="ChEBI" id="CHEBI:58210"/>
    </cofactor>
</comment>
<evidence type="ECO:0000256" key="10">
    <source>
        <dbReference type="ARBA" id="ARBA00049401"/>
    </source>
</evidence>
<comment type="similarity">
    <text evidence="2">Belongs to the nitronate monooxygenase family. NMO class I subfamily.</text>
</comment>
<protein>
    <recommendedName>
        <fullName evidence="11">Nitronate monooxygenase</fullName>
    </recommendedName>
    <alternativeName>
        <fullName evidence="9">Propionate 3-nitronate monooxygenase</fullName>
    </alternativeName>
</protein>
<dbReference type="FunFam" id="3.20.20.70:FF:000154">
    <property type="entry name" value="Probable nitronate monooxygenase"/>
    <property type="match status" value="1"/>
</dbReference>
<comment type="catalytic activity">
    <reaction evidence="10">
        <text>3 propionate 3-nitronate + 3 O2 + H2O = 3 3-oxopropanoate + 2 nitrate + nitrite + H2O2 + 3 H(+)</text>
        <dbReference type="Rhea" id="RHEA:57332"/>
        <dbReference type="ChEBI" id="CHEBI:15377"/>
        <dbReference type="ChEBI" id="CHEBI:15378"/>
        <dbReference type="ChEBI" id="CHEBI:15379"/>
        <dbReference type="ChEBI" id="CHEBI:16240"/>
        <dbReference type="ChEBI" id="CHEBI:16301"/>
        <dbReference type="ChEBI" id="CHEBI:17632"/>
        <dbReference type="ChEBI" id="CHEBI:33190"/>
        <dbReference type="ChEBI" id="CHEBI:136067"/>
    </reaction>
</comment>
<gene>
    <name evidence="12" type="ORF">EL18_03168</name>
</gene>
<keyword evidence="7" id="KW-0560">Oxidoreductase</keyword>
<organism evidence="12 13">
    <name type="scientific">Nitratireductor basaltis</name>
    <dbReference type="NCBI Taxonomy" id="472175"/>
    <lineage>
        <taxon>Bacteria</taxon>
        <taxon>Pseudomonadati</taxon>
        <taxon>Pseudomonadota</taxon>
        <taxon>Alphaproteobacteria</taxon>
        <taxon>Hyphomicrobiales</taxon>
        <taxon>Phyllobacteriaceae</taxon>
        <taxon>Nitratireductor</taxon>
    </lineage>
</organism>
<dbReference type="PATRIC" id="fig|472175.3.peg.3165"/>
<dbReference type="InterPro" id="IPR013785">
    <property type="entry name" value="Aldolase_TIM"/>
</dbReference>
<dbReference type="EMBL" id="JMQM01000002">
    <property type="protein sequence ID" value="KFB08913.1"/>
    <property type="molecule type" value="Genomic_DNA"/>
</dbReference>
<keyword evidence="3" id="KW-0216">Detoxification</keyword>
<evidence type="ECO:0000256" key="8">
    <source>
        <dbReference type="ARBA" id="ARBA00023033"/>
    </source>
</evidence>
<dbReference type="PANTHER" id="PTHR42747:SF3">
    <property type="entry name" value="NITRONATE MONOOXYGENASE-RELATED"/>
    <property type="match status" value="1"/>
</dbReference>
<evidence type="ECO:0000256" key="3">
    <source>
        <dbReference type="ARBA" id="ARBA00022575"/>
    </source>
</evidence>
<dbReference type="Pfam" id="PF03060">
    <property type="entry name" value="NMO"/>
    <property type="match status" value="1"/>
</dbReference>
<evidence type="ECO:0000256" key="9">
    <source>
        <dbReference type="ARBA" id="ARBA00031155"/>
    </source>
</evidence>
<evidence type="ECO:0000256" key="5">
    <source>
        <dbReference type="ARBA" id="ARBA00022643"/>
    </source>
</evidence>
<sequence>MWHDTRITGMLGIKKPLLLAPMAGSGGSALAIAVMKAGGLGALPCAMLSPDQIRQEVSTIRNAVDGPLNLNFFCHVEPEADPAREKSWLEKLSPYYHELGIAPPSAISGAGRNPFNEEACALVEELRPEVVSFHFGLPVPDLLERVFVTGAKVIASATTVAEARELEAHGCDAIIAQGVEAGGHRGIFLESDIASQPTTMALVPQIVDAVSVPIIAAGGIGDARAVAATFALGASAVQLGTAFLRSPEALTTKIHRRALAEAKEDETVLTNIFTGRPARGIANRAIAELGPLAPDAPAFPRATGALTPLRKAAEDRDSGDFSPLWAGQAVAFAREAPAEEIAGNLMKEAAQLARPSLLGRIRSASSARLKS</sequence>
<dbReference type="OrthoDB" id="9778912at2"/>
<keyword evidence="6" id="KW-0547">Nucleotide-binding</keyword>
<dbReference type="eggNOG" id="COG2070">
    <property type="taxonomic scope" value="Bacteria"/>
</dbReference>
<keyword evidence="4" id="KW-0285">Flavoprotein</keyword>
<keyword evidence="5" id="KW-0288">FMN</keyword>
<dbReference type="InterPro" id="IPR004136">
    <property type="entry name" value="NMO"/>
</dbReference>
<evidence type="ECO:0000256" key="7">
    <source>
        <dbReference type="ARBA" id="ARBA00023002"/>
    </source>
</evidence>
<dbReference type="GO" id="GO:0000166">
    <property type="term" value="F:nucleotide binding"/>
    <property type="evidence" value="ECO:0007669"/>
    <property type="project" value="UniProtKB-KW"/>
</dbReference>
<dbReference type="AlphaFoldDB" id="A0A084U7H7"/>
<accession>A0A084U7H7</accession>
<evidence type="ECO:0000313" key="12">
    <source>
        <dbReference type="EMBL" id="KFB08913.1"/>
    </source>
</evidence>
<dbReference type="Gene3D" id="3.20.20.70">
    <property type="entry name" value="Aldolase class I"/>
    <property type="match status" value="1"/>
</dbReference>
<dbReference type="GO" id="GO:0009636">
    <property type="term" value="P:response to toxic substance"/>
    <property type="evidence" value="ECO:0007669"/>
    <property type="project" value="UniProtKB-KW"/>
</dbReference>
<name>A0A084U7H7_9HYPH</name>
<keyword evidence="8" id="KW-0503">Monooxygenase</keyword>
<evidence type="ECO:0000256" key="1">
    <source>
        <dbReference type="ARBA" id="ARBA00001917"/>
    </source>
</evidence>
<keyword evidence="12" id="KW-0223">Dioxygenase</keyword>
<evidence type="ECO:0000256" key="4">
    <source>
        <dbReference type="ARBA" id="ARBA00022630"/>
    </source>
</evidence>
<dbReference type="SUPFAM" id="SSF51412">
    <property type="entry name" value="Inosine monophosphate dehydrogenase (IMPDH)"/>
    <property type="match status" value="1"/>
</dbReference>
<evidence type="ECO:0000313" key="13">
    <source>
        <dbReference type="Proteomes" id="UP000053675"/>
    </source>
</evidence>
<dbReference type="GO" id="GO:0051213">
    <property type="term" value="F:dioxygenase activity"/>
    <property type="evidence" value="ECO:0007669"/>
    <property type="project" value="UniProtKB-KW"/>
</dbReference>
<dbReference type="Proteomes" id="UP000053675">
    <property type="component" value="Unassembled WGS sequence"/>
</dbReference>
<dbReference type="GO" id="GO:0018580">
    <property type="term" value="F:nitronate monooxygenase activity"/>
    <property type="evidence" value="ECO:0007669"/>
    <property type="project" value="InterPro"/>
</dbReference>